<evidence type="ECO:0000256" key="2">
    <source>
        <dbReference type="SAM" id="MobiDB-lite"/>
    </source>
</evidence>
<reference evidence="3" key="1">
    <citation type="journal article" date="2024" name="Int. J. Syst. Evol. Microbiol.">
        <title>Polycladomyces zharkentensis sp. nov., a novel thermophilic cellulose- and starch-degrading member of the Bacillota from a geothermal aquifer in Kazakhstan.</title>
        <authorList>
            <person name="Mashzhan A."/>
            <person name="Kistaubayeva A."/>
            <person name="Javier-Lopez R."/>
            <person name="Bissenova U."/>
            <person name="Bissenbay A."/>
            <person name="Birkeland N.K."/>
        </authorList>
    </citation>
    <scope>NUCLEOTIDE SEQUENCE</scope>
    <source>
        <strain evidence="3">ZKZ2T</strain>
    </source>
</reference>
<evidence type="ECO:0000313" key="4">
    <source>
        <dbReference type="Proteomes" id="UP001177120"/>
    </source>
</evidence>
<name>A0ABS2WF02_9BACL</name>
<sequence length="506" mass="54774">MKELQKSSILSVLGAGKSSGGRKPLLYKLNAEAFYVIGVDLSVDDIRVALFNFETQIVAQARKNVPESGEPEDYVQSVADLIQSLIKQAGIVEDKILGVGVSAPGPINEETGEMIHPPNLPRWSVFPFRRRLEEELRTPVKLEKDANVSALGEKWFGAGQDANHLIYIMVGEGIGGGIVIGGRLHRENRFGAGEIGHGTIDLDGPRCYCGNYGCLEAMASGLAMVRRIGEELRREVLLSSCTEKTPASMSGEMNRCVGRERDSPLSRPTLPVLFEQVPTLLLFDWLSRFESASKRRSFDATCGGGSFSILGIGIVGIVNAFQPQKVIIGGKIPRAYPKMVEIAADIAKRRVLSVCRDQVRIVPSFLGGKSAVTGAAALVLEEIFTYHFTGGGSFCEARRNHRDGIDVAVAGWVHFRWEGQWESGTDVLAGREPGGSGIRQGSGERVECETPQHSSQNATASGQPVCGRSVVDFDCGRNDTGCVLQHQSGCHRAICGSRRVAADRQH</sequence>
<comment type="similarity">
    <text evidence="1">Belongs to the ROK (NagC/XylR) family.</text>
</comment>
<accession>A0ABS2WF02</accession>
<feature type="region of interest" description="Disordered" evidence="2">
    <location>
        <begin position="426"/>
        <end position="464"/>
    </location>
</feature>
<protein>
    <submittedName>
        <fullName evidence="3">ROK family protein</fullName>
    </submittedName>
</protein>
<evidence type="ECO:0000256" key="1">
    <source>
        <dbReference type="ARBA" id="ARBA00006479"/>
    </source>
</evidence>
<dbReference type="PANTHER" id="PTHR18964">
    <property type="entry name" value="ROK (REPRESSOR, ORF, KINASE) FAMILY"/>
    <property type="match status" value="1"/>
</dbReference>
<keyword evidence="4" id="KW-1185">Reference proteome</keyword>
<dbReference type="InterPro" id="IPR043129">
    <property type="entry name" value="ATPase_NBD"/>
</dbReference>
<dbReference type="Pfam" id="PF00480">
    <property type="entry name" value="ROK"/>
    <property type="match status" value="2"/>
</dbReference>
<feature type="compositionally biased region" description="Polar residues" evidence="2">
    <location>
        <begin position="451"/>
        <end position="462"/>
    </location>
</feature>
<dbReference type="PANTHER" id="PTHR18964:SF149">
    <property type="entry name" value="BIFUNCTIONAL UDP-N-ACETYLGLUCOSAMINE 2-EPIMERASE_N-ACETYLMANNOSAMINE KINASE"/>
    <property type="match status" value="1"/>
</dbReference>
<dbReference type="EMBL" id="JAFHAP010000002">
    <property type="protein sequence ID" value="MBN2908113.1"/>
    <property type="molecule type" value="Genomic_DNA"/>
</dbReference>
<evidence type="ECO:0000313" key="3">
    <source>
        <dbReference type="EMBL" id="MBN2908113.1"/>
    </source>
</evidence>
<proteinExistence type="inferred from homology"/>
<dbReference type="Proteomes" id="UP001177120">
    <property type="component" value="Unassembled WGS sequence"/>
</dbReference>
<dbReference type="SUPFAM" id="SSF53067">
    <property type="entry name" value="Actin-like ATPase domain"/>
    <property type="match status" value="1"/>
</dbReference>
<gene>
    <name evidence="3" type="ORF">JQC72_01060</name>
</gene>
<dbReference type="InterPro" id="IPR000600">
    <property type="entry name" value="ROK"/>
</dbReference>
<dbReference type="Gene3D" id="3.30.420.40">
    <property type="match status" value="3"/>
</dbReference>
<comment type="caution">
    <text evidence="3">The sequence shown here is derived from an EMBL/GenBank/DDBJ whole genome shotgun (WGS) entry which is preliminary data.</text>
</comment>
<organism evidence="3 4">
    <name type="scientific">Polycladomyces zharkentensis</name>
    <dbReference type="NCBI Taxonomy" id="2807616"/>
    <lineage>
        <taxon>Bacteria</taxon>
        <taxon>Bacillati</taxon>
        <taxon>Bacillota</taxon>
        <taxon>Bacilli</taxon>
        <taxon>Bacillales</taxon>
        <taxon>Thermoactinomycetaceae</taxon>
        <taxon>Polycladomyces</taxon>
    </lineage>
</organism>